<name>A0A6C0HH78_9ZZZZ</name>
<evidence type="ECO:0000256" key="2">
    <source>
        <dbReference type="SAM" id="Phobius"/>
    </source>
</evidence>
<dbReference type="EMBL" id="MN739955">
    <property type="protein sequence ID" value="QHT79767.1"/>
    <property type="molecule type" value="Genomic_DNA"/>
</dbReference>
<evidence type="ECO:0000313" key="3">
    <source>
        <dbReference type="EMBL" id="QHT79767.1"/>
    </source>
</evidence>
<feature type="region of interest" description="Disordered" evidence="1">
    <location>
        <begin position="56"/>
        <end position="75"/>
    </location>
</feature>
<proteinExistence type="predicted"/>
<keyword evidence="2" id="KW-1133">Transmembrane helix</keyword>
<organism evidence="3">
    <name type="scientific">viral metagenome</name>
    <dbReference type="NCBI Taxonomy" id="1070528"/>
    <lineage>
        <taxon>unclassified sequences</taxon>
        <taxon>metagenomes</taxon>
        <taxon>organismal metagenomes</taxon>
    </lineage>
</organism>
<accession>A0A6C0HH78</accession>
<keyword evidence="2" id="KW-0472">Membrane</keyword>
<feature type="transmembrane region" description="Helical" evidence="2">
    <location>
        <begin position="303"/>
        <end position="323"/>
    </location>
</feature>
<keyword evidence="2" id="KW-0812">Transmembrane</keyword>
<evidence type="ECO:0000256" key="1">
    <source>
        <dbReference type="SAM" id="MobiDB-lite"/>
    </source>
</evidence>
<reference evidence="3" key="1">
    <citation type="journal article" date="2020" name="Nature">
        <title>Giant virus diversity and host interactions through global metagenomics.</title>
        <authorList>
            <person name="Schulz F."/>
            <person name="Roux S."/>
            <person name="Paez-Espino D."/>
            <person name="Jungbluth S."/>
            <person name="Walsh D.A."/>
            <person name="Denef V.J."/>
            <person name="McMahon K.D."/>
            <person name="Konstantinidis K.T."/>
            <person name="Eloe-Fadrosh E.A."/>
            <person name="Kyrpides N.C."/>
            <person name="Woyke T."/>
        </authorList>
    </citation>
    <scope>NUCLEOTIDE SEQUENCE</scope>
    <source>
        <strain evidence="3">GVMAG-M-3300023184-105</strain>
    </source>
</reference>
<sequence length="356" mass="41676">MSEEFKEDITKSEIIKIDGGKGIEGDGEHEGWGWSNFARIFRPPIDWGAIRRRQEEERRNRERALQEQRNREQRARDEFNRVRNMENQIRQLNARVQQLENIIRDKDRIIGIKNKYIDYLKTENTRLKKKTNSLLDNLQYYRTSVLGTDDVDGYKTTVVKQQMKIDELLQQEIGKPISGNSDKPKSGNSKKDGFENLYENFYKNENYDFDSLKKEHVLLEGFVDATTSSYNAIYSENMAIKNQIDNTTNIYSINNQLSANIIAKTNTLKYVNFILIIVFLIVYVYGCYKIYKTGGDDIIKKIIIGIVMFLTIFIVHCIEYILFNLVPYVSALILGTPYNPPYYWKKPGIYDYLPTP</sequence>
<protein>
    <submittedName>
        <fullName evidence="3">Uncharacterized protein</fullName>
    </submittedName>
</protein>
<dbReference type="AlphaFoldDB" id="A0A6C0HH78"/>
<feature type="transmembrane region" description="Helical" evidence="2">
    <location>
        <begin position="270"/>
        <end position="291"/>
    </location>
</feature>